<comment type="similarity">
    <text evidence="8">Belongs to the EzrA family.</text>
</comment>
<dbReference type="Proteomes" id="UP001597301">
    <property type="component" value="Unassembled WGS sequence"/>
</dbReference>
<comment type="subcellular location">
    <subcellularLocation>
        <location evidence="8">Cell membrane</location>
        <topology evidence="8">Single-pass membrane protein</topology>
    </subcellularLocation>
    <text evidence="8">Colocalized with FtsZ to the nascent septal site.</text>
</comment>
<feature type="transmembrane region" description="Helical" evidence="9">
    <location>
        <begin position="7"/>
        <end position="25"/>
    </location>
</feature>
<comment type="function">
    <text evidence="8">Negative regulator of FtsZ ring formation; modulates the frequency and position of FtsZ ring formation. Inhibits FtsZ ring formation at polar sites. Interacts either with FtsZ or with one of its binding partners to promote depolymerization.</text>
</comment>
<sequence>MKYGVEIVISAIILVIIMFIIGYMIRKKYYKEIDILDARKMELMNKPVVEELTKVKQLNLAGKTEEMFENWRQTWDNIITVQLPHIDELLFEAEEATDKFLFKKVKETREQIEKELTEIHEQIQQILEELKELTESEEQSRTNIESLREEYHSAKKRLLTESHRFGKAANKLEEMLKSAEEKMLAYEKLAEEGDYIEARKVVEALSEDIAKVSYRMEKLPDLLTDCQTIIPSQQDELVHGYKEMLEQGYVLDHIQMETMMDKMNKELETYTEFLMQTEVDEVADGLEEIKEQLDSIYDLLEKEVYARHHVLQQNEQTEAYMNKLLKANEELKFETEIVQESYQLFDHDLDVPHDLDERLHELMRRYELLKAKLQEDQSAFSSLSEELDDIESGLEELEKKQLLFAERLQSLRKDELEAREQITALKKKVSDIVRLVQKSRMPGLPNDIEALYEQASEQIDDVFRSLLEKPLSMKSVQNHLLEATDTVEHLYSRTEEHIENARFAEHVIQYGNRYRAENPQLRAELDKAEAAFRNYEYRASLEQAAAAVEKVEPGALKKIEEMFNEEIPV</sequence>
<evidence type="ECO:0000256" key="3">
    <source>
        <dbReference type="ARBA" id="ARBA00022989"/>
    </source>
</evidence>
<protein>
    <recommendedName>
        <fullName evidence="8">Septation ring formation regulator EzrA</fullName>
    </recommendedName>
</protein>
<feature type="coiled-coil region" evidence="8">
    <location>
        <begin position="511"/>
        <end position="538"/>
    </location>
</feature>
<evidence type="ECO:0000256" key="7">
    <source>
        <dbReference type="ARBA" id="ARBA00023306"/>
    </source>
</evidence>
<evidence type="ECO:0000256" key="9">
    <source>
        <dbReference type="SAM" id="Phobius"/>
    </source>
</evidence>
<dbReference type="RefSeq" id="WP_380775754.1">
    <property type="nucleotide sequence ID" value="NZ_JBHUEO010000092.1"/>
</dbReference>
<organism evidence="10 11">
    <name type="scientific">Siminovitchia sediminis</name>
    <dbReference type="NCBI Taxonomy" id="1274353"/>
    <lineage>
        <taxon>Bacteria</taxon>
        <taxon>Bacillati</taxon>
        <taxon>Bacillota</taxon>
        <taxon>Bacilli</taxon>
        <taxon>Bacillales</taxon>
        <taxon>Bacillaceae</taxon>
        <taxon>Siminovitchia</taxon>
    </lineage>
</organism>
<evidence type="ECO:0000256" key="5">
    <source>
        <dbReference type="ARBA" id="ARBA00023136"/>
    </source>
</evidence>
<name>A0ABW4KQE3_9BACI</name>
<evidence type="ECO:0000256" key="6">
    <source>
        <dbReference type="ARBA" id="ARBA00023210"/>
    </source>
</evidence>
<proteinExistence type="inferred from homology"/>
<evidence type="ECO:0000256" key="2">
    <source>
        <dbReference type="ARBA" id="ARBA00022692"/>
    </source>
</evidence>
<dbReference type="HAMAP" id="MF_00728">
    <property type="entry name" value="EzrA"/>
    <property type="match status" value="1"/>
</dbReference>
<reference evidence="11" key="1">
    <citation type="journal article" date="2019" name="Int. J. Syst. Evol. Microbiol.">
        <title>The Global Catalogue of Microorganisms (GCM) 10K type strain sequencing project: providing services to taxonomists for standard genome sequencing and annotation.</title>
        <authorList>
            <consortium name="The Broad Institute Genomics Platform"/>
            <consortium name="The Broad Institute Genome Sequencing Center for Infectious Disease"/>
            <person name="Wu L."/>
            <person name="Ma J."/>
        </authorList>
    </citation>
    <scope>NUCLEOTIDE SEQUENCE [LARGE SCALE GENOMIC DNA]</scope>
    <source>
        <strain evidence="11">CGMCC 1.12295</strain>
    </source>
</reference>
<dbReference type="InterPro" id="IPR010379">
    <property type="entry name" value="EzrA"/>
</dbReference>
<keyword evidence="7 8" id="KW-0131">Cell cycle</keyword>
<keyword evidence="3 8" id="KW-1133">Transmembrane helix</keyword>
<keyword evidence="6 8" id="KW-0717">Septation</keyword>
<feature type="coiled-coil region" evidence="8">
    <location>
        <begin position="359"/>
        <end position="428"/>
    </location>
</feature>
<dbReference type="NCBIfam" id="NF003413">
    <property type="entry name" value="PRK04778.1-7"/>
    <property type="match status" value="1"/>
</dbReference>
<evidence type="ECO:0000256" key="1">
    <source>
        <dbReference type="ARBA" id="ARBA00022618"/>
    </source>
</evidence>
<evidence type="ECO:0000256" key="8">
    <source>
        <dbReference type="HAMAP-Rule" id="MF_00728"/>
    </source>
</evidence>
<dbReference type="EMBL" id="JBHUEO010000092">
    <property type="protein sequence ID" value="MFD1708478.1"/>
    <property type="molecule type" value="Genomic_DNA"/>
</dbReference>
<feature type="coiled-coil region" evidence="8">
    <location>
        <begin position="102"/>
        <end position="192"/>
    </location>
</feature>
<evidence type="ECO:0000313" key="11">
    <source>
        <dbReference type="Proteomes" id="UP001597301"/>
    </source>
</evidence>
<accession>A0ABW4KQE3</accession>
<gene>
    <name evidence="8 10" type="primary">ezrA</name>
    <name evidence="10" type="ORF">ACFSCZ_17500</name>
</gene>
<evidence type="ECO:0000313" key="10">
    <source>
        <dbReference type="EMBL" id="MFD1708478.1"/>
    </source>
</evidence>
<comment type="caution">
    <text evidence="10">The sequence shown here is derived from an EMBL/GenBank/DDBJ whole genome shotgun (WGS) entry which is preliminary data.</text>
</comment>
<keyword evidence="5 8" id="KW-0472">Membrane</keyword>
<feature type="topological domain" description="Cytoplasmic" evidence="8">
    <location>
        <begin position="26"/>
        <end position="569"/>
    </location>
</feature>
<keyword evidence="2 8" id="KW-0812">Transmembrane</keyword>
<feature type="topological domain" description="Extracellular" evidence="8">
    <location>
        <begin position="1"/>
        <end position="6"/>
    </location>
</feature>
<keyword evidence="11" id="KW-1185">Reference proteome</keyword>
<dbReference type="Pfam" id="PF06160">
    <property type="entry name" value="EzrA"/>
    <property type="match status" value="1"/>
</dbReference>
<keyword evidence="1 8" id="KW-0132">Cell division</keyword>
<keyword evidence="4 8" id="KW-0175">Coiled coil</keyword>
<evidence type="ECO:0000256" key="4">
    <source>
        <dbReference type="ARBA" id="ARBA00023054"/>
    </source>
</evidence>
<keyword evidence="8" id="KW-1003">Cell membrane</keyword>